<dbReference type="EMBL" id="JAJTWU010000003">
    <property type="protein sequence ID" value="MCE4554741.1"/>
    <property type="molecule type" value="Genomic_DNA"/>
</dbReference>
<dbReference type="SUPFAM" id="SSF52151">
    <property type="entry name" value="FabD/lysophospholipase-like"/>
    <property type="match status" value="1"/>
</dbReference>
<dbReference type="Proteomes" id="UP001200741">
    <property type="component" value="Unassembled WGS sequence"/>
</dbReference>
<gene>
    <name evidence="1" type="ORF">LXT13_09855</name>
</gene>
<dbReference type="RefSeq" id="WP_233371751.1">
    <property type="nucleotide sequence ID" value="NZ_JAJTWU010000003.1"/>
</dbReference>
<evidence type="ECO:0008006" key="3">
    <source>
        <dbReference type="Google" id="ProtNLM"/>
    </source>
</evidence>
<keyword evidence="2" id="KW-1185">Reference proteome</keyword>
<dbReference type="PANTHER" id="PTHR10728:SF40">
    <property type="entry name" value="PATATIN FAMILY PROTEIN"/>
    <property type="match status" value="1"/>
</dbReference>
<proteinExistence type="predicted"/>
<evidence type="ECO:0000313" key="2">
    <source>
        <dbReference type="Proteomes" id="UP001200741"/>
    </source>
</evidence>
<reference evidence="1 2" key="1">
    <citation type="submission" date="2021-12" db="EMBL/GenBank/DDBJ databases">
        <title>Genome seq of P8.</title>
        <authorList>
            <person name="Seo T."/>
        </authorList>
    </citation>
    <scope>NUCLEOTIDE SEQUENCE [LARGE SCALE GENOMIC DNA]</scope>
    <source>
        <strain evidence="1 2">P8</strain>
    </source>
</reference>
<dbReference type="InterPro" id="IPR016035">
    <property type="entry name" value="Acyl_Trfase/lysoPLipase"/>
</dbReference>
<organism evidence="1 2">
    <name type="scientific">Pelomonas cellulosilytica</name>
    <dbReference type="NCBI Taxonomy" id="2906762"/>
    <lineage>
        <taxon>Bacteria</taxon>
        <taxon>Pseudomonadati</taxon>
        <taxon>Pseudomonadota</taxon>
        <taxon>Betaproteobacteria</taxon>
        <taxon>Burkholderiales</taxon>
        <taxon>Sphaerotilaceae</taxon>
        <taxon>Roseateles</taxon>
    </lineage>
</organism>
<name>A0ABS8XPR1_9BURK</name>
<protein>
    <recommendedName>
        <fullName evidence="3">PNPLA domain-containing protein</fullName>
    </recommendedName>
</protein>
<comment type="caution">
    <text evidence="1">The sequence shown here is derived from an EMBL/GenBank/DDBJ whole genome shotgun (WGS) entry which is preliminary data.</text>
</comment>
<sequence>MSPSLVASILPLPGVSDLTGTVGVCLSGGGSRALSCAMGQLRGLRHLGLLDRVSAISSVSGGTWANALFSYLPADISDDDFLGPVILDPSTLTLSQLEQLSDNNLGWVPTRLNPPDLILKLGELKACYGYENSELWQGVIGELVLKDYQLWQADSDGFDTRYLSGTDAYLRSPDGPLARNPELTSDDFITIKRPRPQPIFNTSMFTNDGVDADLLPFETNLLAGVRASFEPGPGRLGAVGGGLLETLAMNSSFQSDAGPGTVNTTLPARAFTLSDIVCASSAAFAQMFEEQYPEFSGLVPRYPYWPIAARTSQPVMTYRFADGGSLENLGINALLARGVSRLIVFVNTDQGVCRDPASSEVIVSADLPPLFGLQPYVAGQGYVPYSDENPGQGPTRLYRHNQVFDTAAFDSLKQSLLAARRAGGALLVRQQLTVLRNDWFGIQPQPQPVDVLWVYNDFVSSWWDQLPWESRDVLTIESLDDFPLYNTFTQLFLTPTMVNALAHLACWVVASDSTLGNPGGVSNAGMFIDMFD</sequence>
<evidence type="ECO:0000313" key="1">
    <source>
        <dbReference type="EMBL" id="MCE4554741.1"/>
    </source>
</evidence>
<accession>A0ABS8XPR1</accession>
<dbReference type="PANTHER" id="PTHR10728">
    <property type="entry name" value="CYTOSOLIC PHOSPHOLIPASE A2"/>
    <property type="match status" value="1"/>
</dbReference>
<dbReference type="Gene3D" id="3.40.1090.10">
    <property type="entry name" value="Cytosolic phospholipase A2 catalytic domain"/>
    <property type="match status" value="1"/>
</dbReference>